<protein>
    <submittedName>
        <fullName evidence="2">Uncharacterized protein</fullName>
    </submittedName>
</protein>
<accession>A0A068R385</accession>
<feature type="region of interest" description="Disordered" evidence="1">
    <location>
        <begin position="1"/>
        <end position="20"/>
    </location>
</feature>
<dbReference type="EMBL" id="FO704551">
    <property type="protein sequence ID" value="CDG21643.1"/>
    <property type="molecule type" value="Genomic_DNA"/>
</dbReference>
<organism evidence="2 3">
    <name type="scientific">Xenorhabdus poinarii G6</name>
    <dbReference type="NCBI Taxonomy" id="1354304"/>
    <lineage>
        <taxon>Bacteria</taxon>
        <taxon>Pseudomonadati</taxon>
        <taxon>Pseudomonadota</taxon>
        <taxon>Gammaproteobacteria</taxon>
        <taxon>Enterobacterales</taxon>
        <taxon>Morganellaceae</taxon>
        <taxon>Xenorhabdus</taxon>
    </lineage>
</organism>
<keyword evidence="3" id="KW-1185">Reference proteome</keyword>
<gene>
    <name evidence="2" type="ORF">XPG1_1988</name>
</gene>
<name>A0A068R385_9GAMM</name>
<dbReference type="HOGENOM" id="CLU_3278972_0_0_6"/>
<reference evidence="2 3" key="1">
    <citation type="submission" date="2013-07" db="EMBL/GenBank/DDBJ databases">
        <authorList>
            <person name="Genoscope - CEA"/>
        </authorList>
    </citation>
    <scope>NUCLEOTIDE SEQUENCE [LARGE SCALE GENOMIC DNA]</scope>
    <source>
        <strain evidence="2 3">G6</strain>
    </source>
</reference>
<evidence type="ECO:0000313" key="2">
    <source>
        <dbReference type="EMBL" id="CDG21643.1"/>
    </source>
</evidence>
<dbReference type="Proteomes" id="UP000032735">
    <property type="component" value="Chromosome"/>
</dbReference>
<dbReference type="AlphaFoldDB" id="A0A068R385"/>
<proteinExistence type="predicted"/>
<evidence type="ECO:0000313" key="3">
    <source>
        <dbReference type="Proteomes" id="UP000032735"/>
    </source>
</evidence>
<sequence length="41" mass="4407">MRGYGGTESDCGGKLGNKKGHSMRSLEFELVGLTDRLSCSE</sequence>
<dbReference type="STRING" id="1354304.XPG1_1988"/>
<dbReference type="KEGG" id="xpo:XPG1_1988"/>
<evidence type="ECO:0000256" key="1">
    <source>
        <dbReference type="SAM" id="MobiDB-lite"/>
    </source>
</evidence>